<dbReference type="PANTHER" id="PTHR30537:SF26">
    <property type="entry name" value="GLYCINE CLEAVAGE SYSTEM TRANSCRIPTIONAL ACTIVATOR"/>
    <property type="match status" value="1"/>
</dbReference>
<dbReference type="Pfam" id="PF03466">
    <property type="entry name" value="LysR_substrate"/>
    <property type="match status" value="1"/>
</dbReference>
<dbReference type="Gene3D" id="3.40.190.10">
    <property type="entry name" value="Periplasmic binding protein-like II"/>
    <property type="match status" value="2"/>
</dbReference>
<evidence type="ECO:0000256" key="4">
    <source>
        <dbReference type="ARBA" id="ARBA00023163"/>
    </source>
</evidence>
<dbReference type="SUPFAM" id="SSF53850">
    <property type="entry name" value="Periplasmic binding protein-like II"/>
    <property type="match status" value="1"/>
</dbReference>
<protein>
    <submittedName>
        <fullName evidence="6">LysR family transcriptional regulator</fullName>
    </submittedName>
</protein>
<dbReference type="PROSITE" id="PS50931">
    <property type="entry name" value="HTH_LYSR"/>
    <property type="match status" value="1"/>
</dbReference>
<dbReference type="Proteomes" id="UP001460888">
    <property type="component" value="Unassembled WGS sequence"/>
</dbReference>
<dbReference type="InterPro" id="IPR058163">
    <property type="entry name" value="LysR-type_TF_proteobact-type"/>
</dbReference>
<evidence type="ECO:0000256" key="2">
    <source>
        <dbReference type="ARBA" id="ARBA00023015"/>
    </source>
</evidence>
<evidence type="ECO:0000313" key="7">
    <source>
        <dbReference type="Proteomes" id="UP001460888"/>
    </source>
</evidence>
<name>A0ABV2AZM1_9GAMM</name>
<dbReference type="Gene3D" id="1.10.10.10">
    <property type="entry name" value="Winged helix-like DNA-binding domain superfamily/Winged helix DNA-binding domain"/>
    <property type="match status" value="1"/>
</dbReference>
<dbReference type="Pfam" id="PF00126">
    <property type="entry name" value="HTH_1"/>
    <property type="match status" value="1"/>
</dbReference>
<dbReference type="PANTHER" id="PTHR30537">
    <property type="entry name" value="HTH-TYPE TRANSCRIPTIONAL REGULATOR"/>
    <property type="match status" value="1"/>
</dbReference>
<dbReference type="InterPro" id="IPR036388">
    <property type="entry name" value="WH-like_DNA-bd_sf"/>
</dbReference>
<accession>A0ABV2AZM1</accession>
<dbReference type="InterPro" id="IPR000847">
    <property type="entry name" value="LysR_HTH_N"/>
</dbReference>
<sequence length="305" mass="33263">MRFSGRSLPPLATLRPFEAAARHESFKAAAEELHLSQAAISRQIRALEADVGVVLFERRHRQVVLTSAGRGLALAIGRGLAEIGNAADTLRARRGENEVTVLIELYVAMYWLVPLLPNFHAQHPDISIQVSATTEPLTRAGGQFDLAVQSSDRPAGGLEPLFTAFGDIFPVCAPSFAARDSLTLTALAEQPLLHFREPPGDQWLDWQDWFRRLGVDKPLREPAQMFDSYPVMVQAAVAGQGVILGWGRGLTALLEAGQLVRPVPDTLRQSAGLSVYATTSAFNNAATDVVAQWLRERLDEPIGGR</sequence>
<dbReference type="PRINTS" id="PR00039">
    <property type="entry name" value="HTHLYSR"/>
</dbReference>
<keyword evidence="4" id="KW-0804">Transcription</keyword>
<evidence type="ECO:0000256" key="1">
    <source>
        <dbReference type="ARBA" id="ARBA00009437"/>
    </source>
</evidence>
<comment type="similarity">
    <text evidence="1">Belongs to the LysR transcriptional regulatory family.</text>
</comment>
<gene>
    <name evidence="6" type="ORF">SADO_06012</name>
</gene>
<evidence type="ECO:0000256" key="3">
    <source>
        <dbReference type="ARBA" id="ARBA00023125"/>
    </source>
</evidence>
<comment type="caution">
    <text evidence="6">The sequence shown here is derived from an EMBL/GenBank/DDBJ whole genome shotgun (WGS) entry which is preliminary data.</text>
</comment>
<dbReference type="SUPFAM" id="SSF46785">
    <property type="entry name" value="Winged helix' DNA-binding domain"/>
    <property type="match status" value="1"/>
</dbReference>
<keyword evidence="2" id="KW-0805">Transcription regulation</keyword>
<feature type="domain" description="HTH lysR-type" evidence="5">
    <location>
        <begin position="9"/>
        <end position="66"/>
    </location>
</feature>
<organism evidence="6 7">
    <name type="scientific">Salinisphaera dokdonensis CL-ES53</name>
    <dbReference type="NCBI Taxonomy" id="1304272"/>
    <lineage>
        <taxon>Bacteria</taxon>
        <taxon>Pseudomonadati</taxon>
        <taxon>Pseudomonadota</taxon>
        <taxon>Gammaproteobacteria</taxon>
        <taxon>Salinisphaerales</taxon>
        <taxon>Salinisphaeraceae</taxon>
        <taxon>Salinisphaera</taxon>
    </lineage>
</organism>
<evidence type="ECO:0000313" key="6">
    <source>
        <dbReference type="EMBL" id="MES1928785.1"/>
    </source>
</evidence>
<evidence type="ECO:0000259" key="5">
    <source>
        <dbReference type="PROSITE" id="PS50931"/>
    </source>
</evidence>
<keyword evidence="3" id="KW-0238">DNA-binding</keyword>
<dbReference type="InterPro" id="IPR036390">
    <property type="entry name" value="WH_DNA-bd_sf"/>
</dbReference>
<dbReference type="RefSeq" id="WP_353110127.1">
    <property type="nucleotide sequence ID" value="NZ_APND01000002.1"/>
</dbReference>
<dbReference type="EMBL" id="APND01000002">
    <property type="protein sequence ID" value="MES1928785.1"/>
    <property type="molecule type" value="Genomic_DNA"/>
</dbReference>
<dbReference type="InterPro" id="IPR005119">
    <property type="entry name" value="LysR_subst-bd"/>
</dbReference>
<proteinExistence type="inferred from homology"/>
<keyword evidence="7" id="KW-1185">Reference proteome</keyword>
<reference evidence="6 7" key="1">
    <citation type="submission" date="2013-03" db="EMBL/GenBank/DDBJ databases">
        <title>Salinisphaera dokdonensis CL-ES53 Genome Sequencing.</title>
        <authorList>
            <person name="Li C."/>
            <person name="Lai Q."/>
            <person name="Shao Z."/>
        </authorList>
    </citation>
    <scope>NUCLEOTIDE SEQUENCE [LARGE SCALE GENOMIC DNA]</scope>
    <source>
        <strain evidence="6 7">CL-ES53</strain>
    </source>
</reference>